<organism evidence="1">
    <name type="scientific">marine metagenome</name>
    <dbReference type="NCBI Taxonomy" id="408172"/>
    <lineage>
        <taxon>unclassified sequences</taxon>
        <taxon>metagenomes</taxon>
        <taxon>ecological metagenomes</taxon>
    </lineage>
</organism>
<dbReference type="EMBL" id="UINC01037231">
    <property type="protein sequence ID" value="SVB32415.1"/>
    <property type="molecule type" value="Genomic_DNA"/>
</dbReference>
<gene>
    <name evidence="1" type="ORF">METZ01_LOCUS185269</name>
</gene>
<proteinExistence type="predicted"/>
<accession>A0A382D273</accession>
<sequence length="58" mass="6462">MKAHDVTFVAKDLMMDEEAAAFIESRNIRSSPVLQVDDVLLYGQDLGPKKVDELLGLE</sequence>
<evidence type="ECO:0008006" key="2">
    <source>
        <dbReference type="Google" id="ProtNLM"/>
    </source>
</evidence>
<dbReference type="AlphaFoldDB" id="A0A382D273"/>
<name>A0A382D273_9ZZZZ</name>
<protein>
    <recommendedName>
        <fullName evidence="2">Thioredoxin-like fold domain-containing protein</fullName>
    </recommendedName>
</protein>
<reference evidence="1" key="1">
    <citation type="submission" date="2018-05" db="EMBL/GenBank/DDBJ databases">
        <authorList>
            <person name="Lanie J.A."/>
            <person name="Ng W.-L."/>
            <person name="Kazmierczak K.M."/>
            <person name="Andrzejewski T.M."/>
            <person name="Davidsen T.M."/>
            <person name="Wayne K.J."/>
            <person name="Tettelin H."/>
            <person name="Glass J.I."/>
            <person name="Rusch D."/>
            <person name="Podicherti R."/>
            <person name="Tsui H.-C.T."/>
            <person name="Winkler M.E."/>
        </authorList>
    </citation>
    <scope>NUCLEOTIDE SEQUENCE</scope>
</reference>
<evidence type="ECO:0000313" key="1">
    <source>
        <dbReference type="EMBL" id="SVB32415.1"/>
    </source>
</evidence>